<evidence type="ECO:0000259" key="23">
    <source>
        <dbReference type="PROSITE" id="PS51337"/>
    </source>
</evidence>
<keyword evidence="10" id="KW-0846">Cobalamin</keyword>
<evidence type="ECO:0000313" key="25">
    <source>
        <dbReference type="Proteomes" id="UP001298681"/>
    </source>
</evidence>
<dbReference type="PROSITE" id="PS51332">
    <property type="entry name" value="B12_BINDING"/>
    <property type="match status" value="1"/>
</dbReference>
<dbReference type="SUPFAM" id="SSF47644">
    <property type="entry name" value="Methionine synthase domain"/>
    <property type="match status" value="1"/>
</dbReference>
<dbReference type="Pfam" id="PF02310">
    <property type="entry name" value="B12-binding"/>
    <property type="match status" value="1"/>
</dbReference>
<evidence type="ECO:0000256" key="16">
    <source>
        <dbReference type="ARBA" id="ARBA00023285"/>
    </source>
</evidence>
<dbReference type="PIRSF" id="PIRSF037472">
    <property type="entry name" value="DHPS_mtfrase"/>
    <property type="match status" value="1"/>
</dbReference>
<dbReference type="InterPro" id="IPR036589">
    <property type="entry name" value="HCY_dom_sf"/>
</dbReference>
<comment type="caution">
    <text evidence="24">The sequence shown here is derived from an EMBL/GenBank/DDBJ whole genome shotgun (WGS) entry which is preliminary data.</text>
</comment>
<evidence type="ECO:0000259" key="20">
    <source>
        <dbReference type="PROSITE" id="PS50970"/>
    </source>
</evidence>
<dbReference type="InterPro" id="IPR003726">
    <property type="entry name" value="HCY_dom"/>
</dbReference>
<evidence type="ECO:0000256" key="11">
    <source>
        <dbReference type="ARBA" id="ARBA00022679"/>
    </source>
</evidence>
<evidence type="ECO:0000256" key="1">
    <source>
        <dbReference type="ARBA" id="ARBA00001700"/>
    </source>
</evidence>
<accession>A0ABS9MJB8</accession>
<evidence type="ECO:0000256" key="12">
    <source>
        <dbReference type="ARBA" id="ARBA00022691"/>
    </source>
</evidence>
<feature type="domain" description="B12-binding" evidence="22">
    <location>
        <begin position="674"/>
        <end position="800"/>
    </location>
</feature>
<keyword evidence="16" id="KW-0170">Cobalt</keyword>
<dbReference type="InterPro" id="IPR000489">
    <property type="entry name" value="Pterin-binding_dom"/>
</dbReference>
<keyword evidence="14 19" id="KW-0862">Zinc</keyword>
<dbReference type="NCBIfam" id="NF005719">
    <property type="entry name" value="PRK07535.1"/>
    <property type="match status" value="1"/>
</dbReference>
<comment type="cofactor">
    <cofactor evidence="2 19">
        <name>Zn(2+)</name>
        <dbReference type="ChEBI" id="CHEBI:29105"/>
    </cofactor>
</comment>
<evidence type="ECO:0000256" key="4">
    <source>
        <dbReference type="ARBA" id="ARBA00005178"/>
    </source>
</evidence>
<keyword evidence="25" id="KW-1185">Reference proteome</keyword>
<dbReference type="SMART" id="SM01018">
    <property type="entry name" value="B12-binding_2"/>
    <property type="match status" value="1"/>
</dbReference>
<feature type="binding site" evidence="19">
    <location>
        <position position="206"/>
    </location>
    <ligand>
        <name>Zn(2+)</name>
        <dbReference type="ChEBI" id="CHEBI:29105"/>
    </ligand>
</feature>
<keyword evidence="9" id="KW-0028">Amino-acid biosynthesis</keyword>
<dbReference type="PROSITE" id="PS50972">
    <property type="entry name" value="PTERIN_BINDING"/>
    <property type="match status" value="1"/>
</dbReference>
<dbReference type="InterPro" id="IPR003759">
    <property type="entry name" value="Cbl-bd_cap"/>
</dbReference>
<evidence type="ECO:0000256" key="2">
    <source>
        <dbReference type="ARBA" id="ARBA00001947"/>
    </source>
</evidence>
<evidence type="ECO:0000256" key="8">
    <source>
        <dbReference type="ARBA" id="ARBA00022603"/>
    </source>
</evidence>
<keyword evidence="12" id="KW-0949">S-adenosyl-L-methionine</keyword>
<dbReference type="InterPro" id="IPR006158">
    <property type="entry name" value="Cobalamin-bd"/>
</dbReference>
<keyword evidence="15" id="KW-0486">Methionine biosynthesis</keyword>
<feature type="binding site" evidence="19">
    <location>
        <position position="271"/>
    </location>
    <ligand>
        <name>Zn(2+)</name>
        <dbReference type="ChEBI" id="CHEBI:29105"/>
    </ligand>
</feature>
<dbReference type="InterPro" id="IPR011005">
    <property type="entry name" value="Dihydropteroate_synth-like_sf"/>
</dbReference>
<gene>
    <name evidence="24" type="ORF">L0P57_08175</name>
</gene>
<evidence type="ECO:0000256" key="7">
    <source>
        <dbReference type="ARBA" id="ARBA00013998"/>
    </source>
</evidence>
<name>A0ABS9MJB8_9FIRM</name>
<dbReference type="Gene3D" id="3.20.20.20">
    <property type="entry name" value="Dihydropteroate synthase-like"/>
    <property type="match status" value="1"/>
</dbReference>
<evidence type="ECO:0000259" key="22">
    <source>
        <dbReference type="PROSITE" id="PS51332"/>
    </source>
</evidence>
<reference evidence="24 25" key="1">
    <citation type="submission" date="2022-01" db="EMBL/GenBank/DDBJ databases">
        <title>Collection of gut derived symbiotic bacterial strains cultured from healthy donors.</title>
        <authorList>
            <person name="Lin H."/>
            <person name="Kohout C."/>
            <person name="Waligurski E."/>
            <person name="Pamer E.G."/>
        </authorList>
    </citation>
    <scope>NUCLEOTIDE SEQUENCE [LARGE SCALE GENOMIC DNA]</scope>
    <source>
        <strain evidence="24 25">DFI.7.58</strain>
    </source>
</reference>
<evidence type="ECO:0000256" key="3">
    <source>
        <dbReference type="ARBA" id="ARBA00001956"/>
    </source>
</evidence>
<evidence type="ECO:0000256" key="18">
    <source>
        <dbReference type="ARBA" id="ARBA00031040"/>
    </source>
</evidence>
<feature type="domain" description="Hcy-binding" evidence="20">
    <location>
        <begin position="1"/>
        <end position="286"/>
    </location>
</feature>
<dbReference type="PANTHER" id="PTHR45833">
    <property type="entry name" value="METHIONINE SYNTHASE"/>
    <property type="match status" value="1"/>
</dbReference>
<dbReference type="Gene3D" id="1.10.1240.10">
    <property type="entry name" value="Methionine synthase domain"/>
    <property type="match status" value="1"/>
</dbReference>
<evidence type="ECO:0000256" key="15">
    <source>
        <dbReference type="ARBA" id="ARBA00023167"/>
    </source>
</evidence>
<dbReference type="SUPFAM" id="SSF51717">
    <property type="entry name" value="Dihydropteroate synthetase-like"/>
    <property type="match status" value="1"/>
</dbReference>
<dbReference type="Pfam" id="PF02607">
    <property type="entry name" value="B12-binding_2"/>
    <property type="match status" value="1"/>
</dbReference>
<comment type="function">
    <text evidence="17">Catalyzes the transfer of a methyl group from methyl-cobalamin to homocysteine, yielding enzyme-bound cob(I)alamin and methionine. Subsequently, remethylates the cofactor using methyltetrahydrofolate.</text>
</comment>
<evidence type="ECO:0000256" key="10">
    <source>
        <dbReference type="ARBA" id="ARBA00022628"/>
    </source>
</evidence>
<evidence type="ECO:0000256" key="9">
    <source>
        <dbReference type="ARBA" id="ARBA00022605"/>
    </source>
</evidence>
<dbReference type="Pfam" id="PF02574">
    <property type="entry name" value="S-methyl_trans"/>
    <property type="match status" value="1"/>
</dbReference>
<evidence type="ECO:0000256" key="17">
    <source>
        <dbReference type="ARBA" id="ARBA00025552"/>
    </source>
</evidence>
<comment type="pathway">
    <text evidence="4">Amino-acid biosynthesis; L-methionine biosynthesis via de novo pathway; L-methionine from L-homocysteine (MetH route): step 1/1.</text>
</comment>
<evidence type="ECO:0000256" key="14">
    <source>
        <dbReference type="ARBA" id="ARBA00022833"/>
    </source>
</evidence>
<dbReference type="InterPro" id="IPR017215">
    <property type="entry name" value="MetH_bac"/>
</dbReference>
<keyword evidence="13 19" id="KW-0479">Metal-binding</keyword>
<keyword evidence="11 19" id="KW-0808">Transferase</keyword>
<dbReference type="EC" id="2.1.1.13" evidence="6"/>
<feature type="domain" description="Pterin-binding" evidence="21">
    <location>
        <begin position="315"/>
        <end position="562"/>
    </location>
</feature>
<feature type="binding site" evidence="19">
    <location>
        <position position="272"/>
    </location>
    <ligand>
        <name>Zn(2+)</name>
        <dbReference type="ChEBI" id="CHEBI:29105"/>
    </ligand>
</feature>
<dbReference type="PROSITE" id="PS50970">
    <property type="entry name" value="HCY"/>
    <property type="match status" value="1"/>
</dbReference>
<evidence type="ECO:0000256" key="19">
    <source>
        <dbReference type="PROSITE-ProRule" id="PRU00333"/>
    </source>
</evidence>
<protein>
    <recommendedName>
        <fullName evidence="7">Methionine synthase</fullName>
        <ecNumber evidence="6">2.1.1.13</ecNumber>
    </recommendedName>
    <alternativeName>
        <fullName evidence="18">5-methyltetrahydrofolate--homocysteine methyltransferase</fullName>
    </alternativeName>
</protein>
<dbReference type="Gene3D" id="3.20.20.330">
    <property type="entry name" value="Homocysteine-binding-like domain"/>
    <property type="match status" value="1"/>
</dbReference>
<dbReference type="InterPro" id="IPR036724">
    <property type="entry name" value="Cobalamin-bd_sf"/>
</dbReference>
<dbReference type="SUPFAM" id="SSF52242">
    <property type="entry name" value="Cobalamin (vitamin B12)-binding domain"/>
    <property type="match status" value="1"/>
</dbReference>
<comment type="catalytic activity">
    <reaction evidence="1">
        <text>(6S)-5-methyl-5,6,7,8-tetrahydrofolate + L-homocysteine = (6S)-5,6,7,8-tetrahydrofolate + L-methionine</text>
        <dbReference type="Rhea" id="RHEA:11172"/>
        <dbReference type="ChEBI" id="CHEBI:18608"/>
        <dbReference type="ChEBI" id="CHEBI:57453"/>
        <dbReference type="ChEBI" id="CHEBI:57844"/>
        <dbReference type="ChEBI" id="CHEBI:58199"/>
        <dbReference type="EC" id="2.1.1.13"/>
    </reaction>
</comment>
<dbReference type="SUPFAM" id="SSF82282">
    <property type="entry name" value="Homocysteine S-methyltransferase"/>
    <property type="match status" value="1"/>
</dbReference>
<sequence>MGVLELLGKRIVFFDGAMGTILQQNGLGAGELPELWNLERPDLIEQIHRDYLAAGADIVKTNTFGGNAIKLRGCGRSVQEIVEAAVSHARHAVESCGRDAYVAMDIGPTGKLLRPLGDLSFEEAYEAFKEAAQCGEKAGADLILIETMSDTYEAKAALLAAKENTSLPVFVTMIFDEKGKLLTGGDIAAAVALLEGLGADAIGFNCGLGPEQMRTLFPQLLDCCSIPMIVNPNAGLPRSVDGRTVFDVGPEEFAAVMEELVREGAWLAGGCCGTTPAHIAAMIQRCKTIFPAPLQPKERTVISSYSKAVCFGKRPLLIGERINPTGKSRFKQALRENDMDYILREGIAQQQAGAHILDVNVGLPEIDETAMMCRAVTELQSVVDLPLQIDTSNAETMEQAMRLYNGKPLINSVNGKQESMRSIFPLVKKYGGVVIALTLDESGIPETPEGRLAVAKKIVETAATYGIPKRDIVVDALVMTISAGQEAAAVTLEALRLIENTLGVHTSLGVSNISFGLPQRDNVNAAFFTMALQSGLSAAIVNPNSAAMRKAYDAYCALSGVDQQCMDYIARYSEQPSEAAPKASGMEMSLGQAIISGLKESAHAAAEQELLTKEPLAVINESLIPALDRVGKDFETGKLFLPQLLMSADAAKAAFEVVRTKLDSMETSTASVKKDKIVLATVKGDIHDIGKNIVKVLLENYSYDVIDLGKDVPPEKVVEAVVQNEVKLVGLSALMTTTVVNMEETIRELHKNAPDCKVMVGGAVLTQEYADMIHADHYSKDAMDSVRYAHVIFGDPSGEE</sequence>
<evidence type="ECO:0000313" key="24">
    <source>
        <dbReference type="EMBL" id="MCG4610909.1"/>
    </source>
</evidence>
<evidence type="ECO:0000259" key="21">
    <source>
        <dbReference type="PROSITE" id="PS50972"/>
    </source>
</evidence>
<dbReference type="RefSeq" id="WP_237966786.1">
    <property type="nucleotide sequence ID" value="NZ_JAKNHQ010000009.1"/>
</dbReference>
<dbReference type="CDD" id="cd02070">
    <property type="entry name" value="corrinoid_protein_B12-BD"/>
    <property type="match status" value="1"/>
</dbReference>
<dbReference type="InterPro" id="IPR036594">
    <property type="entry name" value="Meth_synthase_dom"/>
</dbReference>
<dbReference type="PANTHER" id="PTHR45833:SF1">
    <property type="entry name" value="METHIONINE SYNTHASE"/>
    <property type="match status" value="1"/>
</dbReference>
<feature type="domain" description="B12-binding N-terminal" evidence="23">
    <location>
        <begin position="577"/>
        <end position="670"/>
    </location>
</feature>
<comment type="cofactor">
    <cofactor evidence="3">
        <name>methylcob(III)alamin</name>
        <dbReference type="ChEBI" id="CHEBI:28115"/>
    </cofactor>
</comment>
<evidence type="ECO:0000256" key="13">
    <source>
        <dbReference type="ARBA" id="ARBA00022723"/>
    </source>
</evidence>
<keyword evidence="8 19" id="KW-0489">Methyltransferase</keyword>
<dbReference type="Proteomes" id="UP001298681">
    <property type="component" value="Unassembled WGS sequence"/>
</dbReference>
<proteinExistence type="inferred from homology"/>
<evidence type="ECO:0000256" key="6">
    <source>
        <dbReference type="ARBA" id="ARBA00012032"/>
    </source>
</evidence>
<dbReference type="EMBL" id="JAKNHQ010000009">
    <property type="protein sequence ID" value="MCG4610909.1"/>
    <property type="molecule type" value="Genomic_DNA"/>
</dbReference>
<dbReference type="PROSITE" id="PS51337">
    <property type="entry name" value="B12_BINDING_NTER"/>
    <property type="match status" value="1"/>
</dbReference>
<dbReference type="Pfam" id="PF00809">
    <property type="entry name" value="Pterin_bind"/>
    <property type="match status" value="1"/>
</dbReference>
<comment type="similarity">
    <text evidence="5">Belongs to the vitamin-B12 dependent methionine synthase family.</text>
</comment>
<organism evidence="24 25">
    <name type="scientific">Anaeromassilibacillus senegalensis</name>
    <dbReference type="NCBI Taxonomy" id="1673717"/>
    <lineage>
        <taxon>Bacteria</taxon>
        <taxon>Bacillati</taxon>
        <taxon>Bacillota</taxon>
        <taxon>Clostridia</taxon>
        <taxon>Eubacteriales</taxon>
        <taxon>Acutalibacteraceae</taxon>
        <taxon>Anaeromassilibacillus</taxon>
    </lineage>
</organism>
<dbReference type="InterPro" id="IPR050554">
    <property type="entry name" value="Met_Synthase/Corrinoid"/>
</dbReference>
<dbReference type="Gene3D" id="3.40.50.280">
    <property type="entry name" value="Cobalamin-binding domain"/>
    <property type="match status" value="1"/>
</dbReference>
<evidence type="ECO:0000256" key="5">
    <source>
        <dbReference type="ARBA" id="ARBA00010398"/>
    </source>
</evidence>